<proteinExistence type="inferred from homology"/>
<dbReference type="GO" id="GO:0005739">
    <property type="term" value="C:mitochondrion"/>
    <property type="evidence" value="ECO:0007669"/>
    <property type="project" value="UniProtKB-SubCell"/>
</dbReference>
<feature type="region of interest" description="Disordered" evidence="5">
    <location>
        <begin position="20"/>
        <end position="51"/>
    </location>
</feature>
<accession>A0A1E7FMI5</accession>
<evidence type="ECO:0000256" key="4">
    <source>
        <dbReference type="ARBA" id="ARBA00040604"/>
    </source>
</evidence>
<evidence type="ECO:0000256" key="2">
    <source>
        <dbReference type="ARBA" id="ARBA00009540"/>
    </source>
</evidence>
<comment type="subcellular location">
    <subcellularLocation>
        <location evidence="1">Mitochondrion</location>
    </subcellularLocation>
</comment>
<keyword evidence="8" id="KW-1185">Reference proteome</keyword>
<feature type="domain" description="TLDc" evidence="6">
    <location>
        <begin position="125"/>
        <end position="322"/>
    </location>
</feature>
<dbReference type="SMART" id="SM00584">
    <property type="entry name" value="TLDc"/>
    <property type="match status" value="1"/>
</dbReference>
<organism evidence="7 8">
    <name type="scientific">Fragilariopsis cylindrus CCMP1102</name>
    <dbReference type="NCBI Taxonomy" id="635003"/>
    <lineage>
        <taxon>Eukaryota</taxon>
        <taxon>Sar</taxon>
        <taxon>Stramenopiles</taxon>
        <taxon>Ochrophyta</taxon>
        <taxon>Bacillariophyta</taxon>
        <taxon>Bacillariophyceae</taxon>
        <taxon>Bacillariophycidae</taxon>
        <taxon>Bacillariales</taxon>
        <taxon>Bacillariaceae</taxon>
        <taxon>Fragilariopsis</taxon>
    </lineage>
</organism>
<dbReference type="AlphaFoldDB" id="A0A1E7FMI5"/>
<keyword evidence="3" id="KW-0496">Mitochondrion</keyword>
<feature type="compositionally biased region" description="Acidic residues" evidence="5">
    <location>
        <begin position="22"/>
        <end position="36"/>
    </location>
</feature>
<evidence type="ECO:0000313" key="7">
    <source>
        <dbReference type="EMBL" id="OEU19347.1"/>
    </source>
</evidence>
<dbReference type="PANTHER" id="PTHR23354:SF62">
    <property type="entry name" value="MUSTARD, ISOFORM V"/>
    <property type="match status" value="1"/>
</dbReference>
<protein>
    <recommendedName>
        <fullName evidence="4">Oxidation resistance protein 1</fullName>
    </recommendedName>
</protein>
<dbReference type="PROSITE" id="PS51886">
    <property type="entry name" value="TLDC"/>
    <property type="match status" value="1"/>
</dbReference>
<name>A0A1E7FMI5_9STRA</name>
<evidence type="ECO:0000313" key="8">
    <source>
        <dbReference type="Proteomes" id="UP000095751"/>
    </source>
</evidence>
<comment type="similarity">
    <text evidence="2">Belongs to the OXR1 family.</text>
</comment>
<evidence type="ECO:0000256" key="5">
    <source>
        <dbReference type="SAM" id="MobiDB-lite"/>
    </source>
</evidence>
<evidence type="ECO:0000259" key="6">
    <source>
        <dbReference type="PROSITE" id="PS51886"/>
    </source>
</evidence>
<evidence type="ECO:0000256" key="1">
    <source>
        <dbReference type="ARBA" id="ARBA00004173"/>
    </source>
</evidence>
<dbReference type="InParanoid" id="A0A1E7FMI5"/>
<reference evidence="7 8" key="1">
    <citation type="submission" date="2016-09" db="EMBL/GenBank/DDBJ databases">
        <title>Extensive genetic diversity and differential bi-allelic expression allows diatom success in the polar Southern Ocean.</title>
        <authorList>
            <consortium name="DOE Joint Genome Institute"/>
            <person name="Mock T."/>
            <person name="Otillar R.P."/>
            <person name="Strauss J."/>
            <person name="Dupont C."/>
            <person name="Frickenhaus S."/>
            <person name="Maumus F."/>
            <person name="Mcmullan M."/>
            <person name="Sanges R."/>
            <person name="Schmutz J."/>
            <person name="Toseland A."/>
            <person name="Valas R."/>
            <person name="Veluchamy A."/>
            <person name="Ward B.J."/>
            <person name="Allen A."/>
            <person name="Barry K."/>
            <person name="Falciatore A."/>
            <person name="Ferrante M."/>
            <person name="Fortunato A.E."/>
            <person name="Gloeckner G."/>
            <person name="Gruber A."/>
            <person name="Hipkin R."/>
            <person name="Janech M."/>
            <person name="Kroth P."/>
            <person name="Leese F."/>
            <person name="Lindquist E."/>
            <person name="Lyon B.R."/>
            <person name="Martin J."/>
            <person name="Mayer C."/>
            <person name="Parker M."/>
            <person name="Quesneville H."/>
            <person name="Raymond J."/>
            <person name="Uhlig C."/>
            <person name="Valentin K.U."/>
            <person name="Worden A.Z."/>
            <person name="Armbrust E.V."/>
            <person name="Bowler C."/>
            <person name="Green B."/>
            <person name="Moulton V."/>
            <person name="Van Oosterhout C."/>
            <person name="Grigoriev I."/>
        </authorList>
    </citation>
    <scope>NUCLEOTIDE SEQUENCE [LARGE SCALE GENOMIC DNA]</scope>
    <source>
        <strain evidence="7 8">CCMP1102</strain>
    </source>
</reference>
<sequence length="390" mass="43234">MELINLGYRVCIAAAFLKDASEGDEDDDDDKNDEEQKEFGRFLPPEQSESRPGLIALSNSLAALASKRKQRRLRSNEPADNLAELVEEDDIFEWVEQVAPMFGAILPTFLHCIFFPNKRAPPTRTSFDYPRISQESQVFPSSTSPMLFSFGCMSPALGGEFYRLYTSASDGLSFNRLMNALLGYGGPTLLIIQSGKSTFGAFTASPWKESKDFYGNHDCFLYRLLPGPTAVYRPSGNSERFMYLNSFARSRGFDRQAHGIGFGGSTEQPRLFLSESFDSCRAGSDDLAFEKGPILAGRIDGGVTSAADEMFEIDNLEVWGIGGTDVVKESLKARKASRDVRQAYINKARKVDKAAFLDDLRSGMIENKAFAHLDQVQGRDGTCELLGEQK</sequence>
<dbReference type="Proteomes" id="UP000095751">
    <property type="component" value="Unassembled WGS sequence"/>
</dbReference>
<dbReference type="EMBL" id="KV784355">
    <property type="protein sequence ID" value="OEU19347.1"/>
    <property type="molecule type" value="Genomic_DNA"/>
</dbReference>
<evidence type="ECO:0000256" key="3">
    <source>
        <dbReference type="ARBA" id="ARBA00023128"/>
    </source>
</evidence>
<dbReference type="KEGG" id="fcy:FRACYDRAFT_181766"/>
<dbReference type="PANTHER" id="PTHR23354">
    <property type="entry name" value="NUCLEOLAR PROTEIN 7/ESTROGEN RECEPTOR COACTIVATOR-RELATED"/>
    <property type="match status" value="1"/>
</dbReference>
<dbReference type="OrthoDB" id="289228at2759"/>
<dbReference type="Pfam" id="PF07534">
    <property type="entry name" value="TLD"/>
    <property type="match status" value="1"/>
</dbReference>
<gene>
    <name evidence="7" type="ORF">FRACYDRAFT_181766</name>
</gene>
<dbReference type="InterPro" id="IPR006571">
    <property type="entry name" value="TLDc_dom"/>
</dbReference>